<dbReference type="EMBL" id="JANVFT010000054">
    <property type="protein sequence ID" value="KAJ4484463.1"/>
    <property type="molecule type" value="Genomic_DNA"/>
</dbReference>
<name>A0ABQ8VAK0_9AGAR</name>
<evidence type="ECO:0000313" key="1">
    <source>
        <dbReference type="EMBL" id="KAJ4484463.1"/>
    </source>
</evidence>
<keyword evidence="2" id="KW-1185">Reference proteome</keyword>
<protein>
    <submittedName>
        <fullName evidence="1">Uncharacterized protein</fullName>
    </submittedName>
</protein>
<dbReference type="Proteomes" id="UP001150217">
    <property type="component" value="Unassembled WGS sequence"/>
</dbReference>
<gene>
    <name evidence="1" type="ORF">C8R41DRAFT_868586</name>
</gene>
<comment type="caution">
    <text evidence="1">The sequence shown here is derived from an EMBL/GenBank/DDBJ whole genome shotgun (WGS) entry which is preliminary data.</text>
</comment>
<reference evidence="1" key="1">
    <citation type="submission" date="2022-08" db="EMBL/GenBank/DDBJ databases">
        <title>A Global Phylogenomic Analysis of the Shiitake Genus Lentinula.</title>
        <authorList>
            <consortium name="DOE Joint Genome Institute"/>
            <person name="Sierra-Patev S."/>
            <person name="Min B."/>
            <person name="Naranjo-Ortiz M."/>
            <person name="Looney B."/>
            <person name="Konkel Z."/>
            <person name="Slot J.C."/>
            <person name="Sakamoto Y."/>
            <person name="Steenwyk J.L."/>
            <person name="Rokas A."/>
            <person name="Carro J."/>
            <person name="Camarero S."/>
            <person name="Ferreira P."/>
            <person name="Molpeceres G."/>
            <person name="Ruiz-Duenas F.J."/>
            <person name="Serrano A."/>
            <person name="Henrissat B."/>
            <person name="Drula E."/>
            <person name="Hughes K.W."/>
            <person name="Mata J.L."/>
            <person name="Ishikawa N.K."/>
            <person name="Vargas-Isla R."/>
            <person name="Ushijima S."/>
            <person name="Smith C.A."/>
            <person name="Ahrendt S."/>
            <person name="Andreopoulos W."/>
            <person name="He G."/>
            <person name="Labutti K."/>
            <person name="Lipzen A."/>
            <person name="Ng V."/>
            <person name="Riley R."/>
            <person name="Sandor L."/>
            <person name="Barry K."/>
            <person name="Martinez A.T."/>
            <person name="Xiao Y."/>
            <person name="Gibbons J.G."/>
            <person name="Terashima K."/>
            <person name="Grigoriev I.V."/>
            <person name="Hibbett D.S."/>
        </authorList>
    </citation>
    <scope>NUCLEOTIDE SEQUENCE</scope>
    <source>
        <strain evidence="1">RHP3577 ss4</strain>
    </source>
</reference>
<evidence type="ECO:0000313" key="2">
    <source>
        <dbReference type="Proteomes" id="UP001150217"/>
    </source>
</evidence>
<organism evidence="1 2">
    <name type="scientific">Lentinula lateritia</name>
    <dbReference type="NCBI Taxonomy" id="40482"/>
    <lineage>
        <taxon>Eukaryota</taxon>
        <taxon>Fungi</taxon>
        <taxon>Dikarya</taxon>
        <taxon>Basidiomycota</taxon>
        <taxon>Agaricomycotina</taxon>
        <taxon>Agaricomycetes</taxon>
        <taxon>Agaricomycetidae</taxon>
        <taxon>Agaricales</taxon>
        <taxon>Marasmiineae</taxon>
        <taxon>Omphalotaceae</taxon>
        <taxon>Lentinula</taxon>
    </lineage>
</organism>
<proteinExistence type="predicted"/>
<accession>A0ABQ8VAK0</accession>
<sequence>MFESASTSVTAGSITAKLFETVSDAGWEGAFARPFMVFFFFLAKEEDAAFPAPVARLLSRTDPICRVRSGHCLLSARCSEGRLFSSQFTHFNLCMHIGMEPSVSESSVKSASLTEASSLHTVHCKRPQRRCIYVFSLLLSPATPVAAEELAAGRADVEVVKQRSSSSFVKSSKQASVGVRVAQ</sequence>